<reference evidence="2" key="1">
    <citation type="submission" date="2023-01" db="EMBL/GenBank/DDBJ databases">
        <authorList>
            <person name="Piombo E."/>
        </authorList>
    </citation>
    <scope>NUCLEOTIDE SEQUENCE</scope>
</reference>
<evidence type="ECO:0000256" key="1">
    <source>
        <dbReference type="SAM" id="MobiDB-lite"/>
    </source>
</evidence>
<feature type="compositionally biased region" description="Polar residues" evidence="1">
    <location>
        <begin position="26"/>
        <end position="47"/>
    </location>
</feature>
<dbReference type="AlphaFoldDB" id="A0AA35M7Y7"/>
<accession>A0AA35M7Y7</accession>
<organism evidence="2 3">
    <name type="scientific">Clonostachys chloroleuca</name>
    <dbReference type="NCBI Taxonomy" id="1926264"/>
    <lineage>
        <taxon>Eukaryota</taxon>
        <taxon>Fungi</taxon>
        <taxon>Dikarya</taxon>
        <taxon>Ascomycota</taxon>
        <taxon>Pezizomycotina</taxon>
        <taxon>Sordariomycetes</taxon>
        <taxon>Hypocreomycetidae</taxon>
        <taxon>Hypocreales</taxon>
        <taxon>Bionectriaceae</taxon>
        <taxon>Clonostachys</taxon>
    </lineage>
</organism>
<proteinExistence type="predicted"/>
<sequence length="74" mass="8684">MCASLPIHRKFIRHFAPKLLGESRYGSKTKTNENSHPPSRTLVPNSQSRRDRPQYSNLIPKRAMSRLKRLQWVL</sequence>
<feature type="non-terminal residue" evidence="2">
    <location>
        <position position="74"/>
    </location>
</feature>
<evidence type="ECO:0000313" key="2">
    <source>
        <dbReference type="EMBL" id="CAI6092098.1"/>
    </source>
</evidence>
<keyword evidence="3" id="KW-1185">Reference proteome</keyword>
<name>A0AA35M7Y7_9HYPO</name>
<dbReference type="EMBL" id="CABFNP030001195">
    <property type="protein sequence ID" value="CAI6092098.1"/>
    <property type="molecule type" value="Genomic_DNA"/>
</dbReference>
<gene>
    <name evidence="2" type="ORF">CCHLO57077_00006129</name>
</gene>
<comment type="caution">
    <text evidence="2">The sequence shown here is derived from an EMBL/GenBank/DDBJ whole genome shotgun (WGS) entry which is preliminary data.</text>
</comment>
<dbReference type="Proteomes" id="UP001160390">
    <property type="component" value="Unassembled WGS sequence"/>
</dbReference>
<feature type="region of interest" description="Disordered" evidence="1">
    <location>
        <begin position="22"/>
        <end position="60"/>
    </location>
</feature>
<protein>
    <submittedName>
        <fullName evidence="2">Uncharacterized protein</fullName>
    </submittedName>
</protein>
<evidence type="ECO:0000313" key="3">
    <source>
        <dbReference type="Proteomes" id="UP001160390"/>
    </source>
</evidence>